<evidence type="ECO:0000259" key="5">
    <source>
        <dbReference type="Pfam" id="PF00389"/>
    </source>
</evidence>
<dbReference type="Pfam" id="PF00389">
    <property type="entry name" value="2-Hacid_dh"/>
    <property type="match status" value="1"/>
</dbReference>
<sequence length="322" mass="36570">MSKILIGNHYSKEVYEIVKKNIPANFEVQMLEEATQDNLKILIEDADYLIASGRILINETVIRCARKLKMIQRTGVGLDCIDLQCLKDHDIPLYVNHGVNAISVAEHTILLMLASIRNLVEIDKKTKEGIWEKQSQGIRTFEIKGKKIGLIGLGNIGKCVVQRLKGFQPEVFYFSRNKLKKKEEIELGVEFKSLDELLKICDIISIHCPLNEETRRMIGKKEIDMMKKNAIIVNTARGEIIDQKALIEGLKKKAIRAALDVYEKEPLPESSELRTLDNVILTPHVGGVTYDSFETMMVSAMHNIEFFEKGELETIQSCRVIS</sequence>
<evidence type="ECO:0000259" key="6">
    <source>
        <dbReference type="Pfam" id="PF02826"/>
    </source>
</evidence>
<dbReference type="CDD" id="cd12175">
    <property type="entry name" value="2-Hacid_dh_11"/>
    <property type="match status" value="1"/>
</dbReference>
<feature type="domain" description="D-isomer specific 2-hydroxyacid dehydrogenase catalytic" evidence="5">
    <location>
        <begin position="6"/>
        <end position="311"/>
    </location>
</feature>
<dbReference type="InterPro" id="IPR006139">
    <property type="entry name" value="D-isomer_2_OHA_DH_cat_dom"/>
</dbReference>
<gene>
    <name evidence="7" type="ORF">Selli2_30950</name>
</gene>
<dbReference type="PANTHER" id="PTHR42789:SF1">
    <property type="entry name" value="D-ISOMER SPECIFIC 2-HYDROXYACID DEHYDROGENASE FAMILY PROTEIN (AFU_ORTHOLOGUE AFUA_6G10090)"/>
    <property type="match status" value="1"/>
</dbReference>
<dbReference type="GO" id="GO:0016616">
    <property type="term" value="F:oxidoreductase activity, acting on the CH-OH group of donors, NAD or NADP as acceptor"/>
    <property type="evidence" value="ECO:0007669"/>
    <property type="project" value="InterPro"/>
</dbReference>
<dbReference type="PROSITE" id="PS00670">
    <property type="entry name" value="D_2_HYDROXYACID_DH_2"/>
    <property type="match status" value="1"/>
</dbReference>
<dbReference type="EMBL" id="BSCH01000024">
    <property type="protein sequence ID" value="GLG91668.1"/>
    <property type="molecule type" value="Genomic_DNA"/>
</dbReference>
<comment type="similarity">
    <text evidence="1 4">Belongs to the D-isomer specific 2-hydroxyacid dehydrogenase family.</text>
</comment>
<evidence type="ECO:0000256" key="3">
    <source>
        <dbReference type="ARBA" id="ARBA00023027"/>
    </source>
</evidence>
<dbReference type="SUPFAM" id="SSF51735">
    <property type="entry name" value="NAD(P)-binding Rossmann-fold domains"/>
    <property type="match status" value="1"/>
</dbReference>
<proteinExistence type="inferred from homology"/>
<dbReference type="InterPro" id="IPR050857">
    <property type="entry name" value="D-2-hydroxyacid_DH"/>
</dbReference>
<name>A0A9W6CCM2_9FIRM</name>
<dbReference type="FunFam" id="3.40.50.720:FF:000203">
    <property type="entry name" value="D-3-phosphoglycerate dehydrogenase (SerA)"/>
    <property type="match status" value="1"/>
</dbReference>
<evidence type="ECO:0000256" key="4">
    <source>
        <dbReference type="RuleBase" id="RU003719"/>
    </source>
</evidence>
<reference evidence="7" key="1">
    <citation type="submission" date="2022-11" db="EMBL/GenBank/DDBJ databases">
        <title>Draft genome sequence of Sellimonas catena strain 18CBH55.</title>
        <authorList>
            <person name="Atsushi H."/>
            <person name="Moriya O."/>
            <person name="Mitsuo S."/>
        </authorList>
    </citation>
    <scope>NUCLEOTIDE SEQUENCE</scope>
    <source>
        <strain evidence="7">18CBH55</strain>
    </source>
</reference>
<dbReference type="Pfam" id="PF02826">
    <property type="entry name" value="2-Hacid_dh_C"/>
    <property type="match status" value="1"/>
</dbReference>
<dbReference type="InterPro" id="IPR029753">
    <property type="entry name" value="D-isomer_DH_CS"/>
</dbReference>
<dbReference type="PANTHER" id="PTHR42789">
    <property type="entry name" value="D-ISOMER SPECIFIC 2-HYDROXYACID DEHYDROGENASE FAMILY PROTEIN (AFU_ORTHOLOGUE AFUA_6G10090)"/>
    <property type="match status" value="1"/>
</dbReference>
<protein>
    <submittedName>
        <fullName evidence="7">2-hydroxyacid dehydrogenase</fullName>
    </submittedName>
</protein>
<reference evidence="7" key="3">
    <citation type="journal article" date="2023" name="Int. J. Syst. Evol. Microbiol.">
        <title>Sellimonas catena sp. nov., isolated from human faeces.</title>
        <authorList>
            <person name="Hisatomi A."/>
            <person name="Ohkuma M."/>
            <person name="Sakamoto M."/>
        </authorList>
    </citation>
    <scope>NUCLEOTIDE SEQUENCE</scope>
    <source>
        <strain evidence="7">18CBH55</strain>
    </source>
</reference>
<feature type="domain" description="D-isomer specific 2-hydroxyacid dehydrogenase NAD-binding" evidence="6">
    <location>
        <begin position="110"/>
        <end position="286"/>
    </location>
</feature>
<dbReference type="SUPFAM" id="SSF52283">
    <property type="entry name" value="Formate/glycerate dehydrogenase catalytic domain-like"/>
    <property type="match status" value="1"/>
</dbReference>
<accession>A0A9W6CCM2</accession>
<organism evidence="7 8">
    <name type="scientific">Sellimonas catena</name>
    <dbReference type="NCBI Taxonomy" id="2994035"/>
    <lineage>
        <taxon>Bacteria</taxon>
        <taxon>Bacillati</taxon>
        <taxon>Bacillota</taxon>
        <taxon>Clostridia</taxon>
        <taxon>Lachnospirales</taxon>
        <taxon>Lachnospiraceae</taxon>
        <taxon>Sellimonas</taxon>
    </lineage>
</organism>
<evidence type="ECO:0000313" key="8">
    <source>
        <dbReference type="Proteomes" id="UP001145094"/>
    </source>
</evidence>
<keyword evidence="3" id="KW-0520">NAD</keyword>
<dbReference type="AlphaFoldDB" id="A0A9W6CCM2"/>
<keyword evidence="2 4" id="KW-0560">Oxidoreductase</keyword>
<reference evidence="7" key="2">
    <citation type="submission" date="2022-11" db="EMBL/GenBank/DDBJ databases">
        <title>Draft genome sequence of Sellimonas catena strain 18CBH55.</title>
        <authorList>
            <person name="Hisatomi A."/>
            <person name="Ohkuma M."/>
            <person name="Sakamoto M."/>
        </authorList>
    </citation>
    <scope>NUCLEOTIDE SEQUENCE</scope>
    <source>
        <strain evidence="7">18CBH55</strain>
    </source>
</reference>
<dbReference type="Proteomes" id="UP001145094">
    <property type="component" value="Unassembled WGS sequence"/>
</dbReference>
<evidence type="ECO:0000313" key="7">
    <source>
        <dbReference type="EMBL" id="GLG91668.1"/>
    </source>
</evidence>
<dbReference type="GO" id="GO:0051287">
    <property type="term" value="F:NAD binding"/>
    <property type="evidence" value="ECO:0007669"/>
    <property type="project" value="InterPro"/>
</dbReference>
<dbReference type="RefSeq" id="WP_281845789.1">
    <property type="nucleotide sequence ID" value="NZ_BSCH01000024.1"/>
</dbReference>
<comment type="caution">
    <text evidence="7">The sequence shown here is derived from an EMBL/GenBank/DDBJ whole genome shotgun (WGS) entry which is preliminary data.</text>
</comment>
<evidence type="ECO:0000256" key="2">
    <source>
        <dbReference type="ARBA" id="ARBA00023002"/>
    </source>
</evidence>
<dbReference type="InterPro" id="IPR006140">
    <property type="entry name" value="D-isomer_DH_NAD-bd"/>
</dbReference>
<dbReference type="InterPro" id="IPR036291">
    <property type="entry name" value="NAD(P)-bd_dom_sf"/>
</dbReference>
<dbReference type="Gene3D" id="3.40.50.720">
    <property type="entry name" value="NAD(P)-binding Rossmann-like Domain"/>
    <property type="match status" value="2"/>
</dbReference>
<evidence type="ECO:0000256" key="1">
    <source>
        <dbReference type="ARBA" id="ARBA00005854"/>
    </source>
</evidence>
<dbReference type="PROSITE" id="PS00671">
    <property type="entry name" value="D_2_HYDROXYACID_DH_3"/>
    <property type="match status" value="1"/>
</dbReference>